<evidence type="ECO:0000313" key="1">
    <source>
        <dbReference type="EMBL" id="MCS5736650.1"/>
    </source>
</evidence>
<gene>
    <name evidence="1" type="ORF">N1032_23250</name>
</gene>
<comment type="caution">
    <text evidence="1">The sequence shown here is derived from an EMBL/GenBank/DDBJ whole genome shotgun (WGS) entry which is preliminary data.</text>
</comment>
<name>A0ABT2H9L8_9MICO</name>
<protein>
    <submittedName>
        <fullName evidence="1">Uncharacterized protein</fullName>
    </submittedName>
</protein>
<dbReference type="RefSeq" id="WP_259542715.1">
    <property type="nucleotide sequence ID" value="NZ_JANLCJ010000096.1"/>
</dbReference>
<sequence>SFNYTGALIQTCLKYDLGFTLIARHYTLRYAYATLIEEIMTEIDCYSPENLFFKRTDDYIIVTYGEKTIGIITDLNNATDLKYHSAFLKKFPILIYDEFLAIEGDYFPDEWERLKTIYGSINRVEDVPLIGIPKIFLLGNAVNFSSPLLANLNLYNKLETQTINTMQQYGNIMLEMRRNDNANEIRNDRAFSTHEDAMSTGQFKFNSYQLTTDEQRELIKANSREFYIKTRTGYIHVLYNMKNYDTLLSVVPDADSYHFCTEVVDKKKDNVFLKDTYYSDTHYKKYERGTYLFDNAYSKDAITKDLTLIELKIAKCIRQYELDCKETVFEQNERRYKNQYIENSIKAIQRRYLNIL</sequence>
<keyword evidence="2" id="KW-1185">Reference proteome</keyword>
<feature type="non-terminal residue" evidence="1">
    <location>
        <position position="1"/>
    </location>
</feature>
<dbReference type="Proteomes" id="UP001165586">
    <property type="component" value="Unassembled WGS sequence"/>
</dbReference>
<dbReference type="EMBL" id="JANLCJ010000096">
    <property type="protein sequence ID" value="MCS5736650.1"/>
    <property type="molecule type" value="Genomic_DNA"/>
</dbReference>
<proteinExistence type="predicted"/>
<organism evidence="1 2">
    <name type="scientific">Herbiconiux daphne</name>
    <dbReference type="NCBI Taxonomy" id="2970914"/>
    <lineage>
        <taxon>Bacteria</taxon>
        <taxon>Bacillati</taxon>
        <taxon>Actinomycetota</taxon>
        <taxon>Actinomycetes</taxon>
        <taxon>Micrococcales</taxon>
        <taxon>Microbacteriaceae</taxon>
        <taxon>Herbiconiux</taxon>
    </lineage>
</organism>
<accession>A0ABT2H9L8</accession>
<reference evidence="1" key="1">
    <citation type="submission" date="2022-08" db="EMBL/GenBank/DDBJ databases">
        <authorList>
            <person name="Deng Y."/>
            <person name="Han X.-F."/>
            <person name="Zhang Y.-Q."/>
        </authorList>
    </citation>
    <scope>NUCLEOTIDE SEQUENCE</scope>
    <source>
        <strain evidence="1">CPCC 203386</strain>
    </source>
</reference>
<evidence type="ECO:0000313" key="2">
    <source>
        <dbReference type="Proteomes" id="UP001165586"/>
    </source>
</evidence>